<dbReference type="GO" id="GO:0015074">
    <property type="term" value="P:DNA integration"/>
    <property type="evidence" value="ECO:0007669"/>
    <property type="project" value="InterPro"/>
</dbReference>
<keyword evidence="7" id="KW-1185">Reference proteome</keyword>
<keyword evidence="4" id="KW-1133">Transmembrane helix</keyword>
<protein>
    <recommendedName>
        <fullName evidence="1">RNA-directed DNA polymerase</fullName>
        <ecNumber evidence="1">2.7.7.49</ecNumber>
    </recommendedName>
</protein>
<dbReference type="PROSITE" id="PS50994">
    <property type="entry name" value="INTEGRASE"/>
    <property type="match status" value="1"/>
</dbReference>
<proteinExistence type="predicted"/>
<dbReference type="InterPro" id="IPR043502">
    <property type="entry name" value="DNA/RNA_pol_sf"/>
</dbReference>
<evidence type="ECO:0000313" key="7">
    <source>
        <dbReference type="Proteomes" id="UP000288716"/>
    </source>
</evidence>
<reference evidence="6 7" key="1">
    <citation type="journal article" date="2018" name="Gigascience">
        <title>Genomes of trombidid mites reveal novel predicted allergens and laterally-transferred genes associated with secondary metabolism.</title>
        <authorList>
            <person name="Dong X."/>
            <person name="Chaisiri K."/>
            <person name="Xia D."/>
            <person name="Armstrong S.D."/>
            <person name="Fang Y."/>
            <person name="Donnelly M.J."/>
            <person name="Kadowaki T."/>
            <person name="McGarry J.W."/>
            <person name="Darby A.C."/>
            <person name="Makepeace B.L."/>
        </authorList>
    </citation>
    <scope>NUCLEOTIDE SEQUENCE [LARGE SCALE GENOMIC DNA]</scope>
    <source>
        <strain evidence="6">UoL-UT</strain>
    </source>
</reference>
<dbReference type="EMBL" id="NCKV01003959">
    <property type="protein sequence ID" value="RWS25201.1"/>
    <property type="molecule type" value="Genomic_DNA"/>
</dbReference>
<dbReference type="FunFam" id="3.30.70.270:FF:000020">
    <property type="entry name" value="Transposon Tf2-6 polyprotein-like Protein"/>
    <property type="match status" value="1"/>
</dbReference>
<evidence type="ECO:0000256" key="4">
    <source>
        <dbReference type="SAM" id="Phobius"/>
    </source>
</evidence>
<feature type="transmembrane region" description="Helical" evidence="4">
    <location>
        <begin position="806"/>
        <end position="833"/>
    </location>
</feature>
<dbReference type="GO" id="GO:0003964">
    <property type="term" value="F:RNA-directed DNA polymerase activity"/>
    <property type="evidence" value="ECO:0007669"/>
    <property type="project" value="UniProtKB-EC"/>
</dbReference>
<dbReference type="InterPro" id="IPR054465">
    <property type="entry name" value="Integrase_p58-like_C"/>
</dbReference>
<keyword evidence="4" id="KW-0812">Transmembrane</keyword>
<dbReference type="PANTHER" id="PTHR37984">
    <property type="entry name" value="PROTEIN CBG26694"/>
    <property type="match status" value="1"/>
</dbReference>
<dbReference type="InterPro" id="IPR041588">
    <property type="entry name" value="Integrase_H2C2"/>
</dbReference>
<dbReference type="OrthoDB" id="6516008at2759"/>
<dbReference type="PANTHER" id="PTHR37984:SF15">
    <property type="entry name" value="INTEGRASE CATALYTIC DOMAIN-CONTAINING PROTEIN"/>
    <property type="match status" value="1"/>
</dbReference>
<dbReference type="GO" id="GO:0003676">
    <property type="term" value="F:nucleic acid binding"/>
    <property type="evidence" value="ECO:0007669"/>
    <property type="project" value="InterPro"/>
</dbReference>
<dbReference type="InterPro" id="IPR012337">
    <property type="entry name" value="RNaseH-like_sf"/>
</dbReference>
<dbReference type="SUPFAM" id="SSF56672">
    <property type="entry name" value="DNA/RNA polymerases"/>
    <property type="match status" value="1"/>
</dbReference>
<dbReference type="VEuPathDB" id="VectorBase:LDEU006839"/>
<dbReference type="Pfam" id="PF17921">
    <property type="entry name" value="Integrase_H2C2"/>
    <property type="match status" value="1"/>
</dbReference>
<dbReference type="EC" id="2.7.7.49" evidence="1"/>
<dbReference type="Gene3D" id="1.10.340.70">
    <property type="match status" value="1"/>
</dbReference>
<comment type="caution">
    <text evidence="6">The sequence shown here is derived from an EMBL/GenBank/DDBJ whole genome shotgun (WGS) entry which is preliminary data.</text>
</comment>
<feature type="coiled-coil region" evidence="2">
    <location>
        <begin position="842"/>
        <end position="897"/>
    </location>
</feature>
<dbReference type="Gene3D" id="3.30.420.10">
    <property type="entry name" value="Ribonuclease H-like superfamily/Ribonuclease H"/>
    <property type="match status" value="1"/>
</dbReference>
<dbReference type="InterPro" id="IPR001584">
    <property type="entry name" value="Integrase_cat-core"/>
</dbReference>
<sequence length="1047" mass="120095">SRLPVPHDVHSLRQVLGLISYYRRYCVNFSKTALPLTQLTKKDVPWVWKDKQQTAFKTLIEKLITAPVLAHFDPGLDIEIRCDASLQGLGAILLQRHESGMKVVMYASRALTAAEKLYAISLLEFSAVVFALVRFRIYAIGRKVKVVTDHHSLCYLKKKNLSGSLARMALVLQDYDIEIVYRSGSNHKDADCLSRQPVDPPEYQKTVADYFEKDKSLLPFFRLLSTERKLTAKERRVIKHFTLVNDTLFRKIHLKNGPKLVPVVPRHLRRDLLYSMHDDVMSGHLGQNKTIARIQSRLYFRGMRKYVTKYVKTCPECQTRKFPLVPPAGLLEPIIVGGVGERFGVDILGRFPTSFRENKYIFVATEYFTRFAIIRAFTDSTAVMAATFIVENIICQFGCPKEILTDRGVQFRSQLMTEVFNLMHTKHITTTAFHAQCNGLTERINQILANMISQYVSSTHKDWDRALHFLAFAYNSSVQSSTGYTPFFLMFGREPIMPAETVFDVPSEGITHAYSDQLVDHLSKIRDIAKVNLSKAQLKNKLAYDKKRRAVEYSIGDKVLVYFPLRRVGKSEKLLHKWLGPYKITKRFSPLVYEIENLIGKRKRDTVNVTRLKPYLERKATTDSSETEIYDINSAQATVQTSTHFNSTTEILENTQSEIANNFESETDVASAESNSDSRSENETSNKFQVRRSQRTRKLPNRMNLFVAILMVLSNVFGNELQKASPVLWRPTDRPIVSGVRDVLMTIKIEDPCVIFEPIFKDRNLTRTFYRWCETLKTKHFYIPPLKLCALPTPPQQFMPARRKRVVVIGGILLGFLIVSGVSLIGLSGFAVYNSVKNNVKIENLEQDMLRRISELEKLRQNDVKVKDILSSLTHKVEQLDERLVSLTNRFDQFESIFPKILQVTANLASRFLKIDLILNAAYQKWKLNRFDKQLLEIFNVTIPCNDDCSFDYAEPLYCELDMTNYRFRARFKLPVVKPQSVVFQADAFILTVPGIQFDSICFQEYVGPKFVIYNKASDCINAAYSDKMSESLLILGLDDNTCTTPN</sequence>
<evidence type="ECO:0000259" key="5">
    <source>
        <dbReference type="PROSITE" id="PS50994"/>
    </source>
</evidence>
<dbReference type="CDD" id="cd09274">
    <property type="entry name" value="RNase_HI_RT_Ty3"/>
    <property type="match status" value="1"/>
</dbReference>
<dbReference type="SUPFAM" id="SSF53098">
    <property type="entry name" value="Ribonuclease H-like"/>
    <property type="match status" value="1"/>
</dbReference>
<dbReference type="STRING" id="299467.A0A443SCA0"/>
<dbReference type="AlphaFoldDB" id="A0A443SCA0"/>
<dbReference type="Gene3D" id="3.30.70.270">
    <property type="match status" value="1"/>
</dbReference>
<dbReference type="InterPro" id="IPR050951">
    <property type="entry name" value="Retrovirus_Pol_polyprotein"/>
</dbReference>
<dbReference type="InterPro" id="IPR036397">
    <property type="entry name" value="RNaseH_sf"/>
</dbReference>
<dbReference type="Proteomes" id="UP000288716">
    <property type="component" value="Unassembled WGS sequence"/>
</dbReference>
<feature type="domain" description="Integrase catalytic" evidence="5">
    <location>
        <begin position="329"/>
        <end position="494"/>
    </location>
</feature>
<evidence type="ECO:0000256" key="1">
    <source>
        <dbReference type="ARBA" id="ARBA00012493"/>
    </source>
</evidence>
<keyword evidence="4" id="KW-0472">Membrane</keyword>
<evidence type="ECO:0000256" key="2">
    <source>
        <dbReference type="SAM" id="Coils"/>
    </source>
</evidence>
<dbReference type="Pfam" id="PF17919">
    <property type="entry name" value="RT_RNaseH_2"/>
    <property type="match status" value="1"/>
</dbReference>
<dbReference type="Pfam" id="PF22938">
    <property type="entry name" value="Integrase_p58_C"/>
    <property type="match status" value="1"/>
</dbReference>
<feature type="region of interest" description="Disordered" evidence="3">
    <location>
        <begin position="665"/>
        <end position="694"/>
    </location>
</feature>
<dbReference type="InterPro" id="IPR043128">
    <property type="entry name" value="Rev_trsase/Diguanyl_cyclase"/>
</dbReference>
<dbReference type="GO" id="GO:0042575">
    <property type="term" value="C:DNA polymerase complex"/>
    <property type="evidence" value="ECO:0007669"/>
    <property type="project" value="UniProtKB-ARBA"/>
</dbReference>
<evidence type="ECO:0000313" key="6">
    <source>
        <dbReference type="EMBL" id="RWS25201.1"/>
    </source>
</evidence>
<name>A0A443SCA0_9ACAR</name>
<evidence type="ECO:0000256" key="3">
    <source>
        <dbReference type="SAM" id="MobiDB-lite"/>
    </source>
</evidence>
<feature type="non-terminal residue" evidence="6">
    <location>
        <position position="1"/>
    </location>
</feature>
<accession>A0A443SCA0</accession>
<dbReference type="FunFam" id="3.30.420.10:FF:000032">
    <property type="entry name" value="Retrovirus-related Pol polyprotein from transposon 297-like Protein"/>
    <property type="match status" value="1"/>
</dbReference>
<keyword evidence="2" id="KW-0175">Coiled coil</keyword>
<organism evidence="6 7">
    <name type="scientific">Leptotrombidium deliense</name>
    <dbReference type="NCBI Taxonomy" id="299467"/>
    <lineage>
        <taxon>Eukaryota</taxon>
        <taxon>Metazoa</taxon>
        <taxon>Ecdysozoa</taxon>
        <taxon>Arthropoda</taxon>
        <taxon>Chelicerata</taxon>
        <taxon>Arachnida</taxon>
        <taxon>Acari</taxon>
        <taxon>Acariformes</taxon>
        <taxon>Trombidiformes</taxon>
        <taxon>Prostigmata</taxon>
        <taxon>Anystina</taxon>
        <taxon>Parasitengona</taxon>
        <taxon>Trombiculoidea</taxon>
        <taxon>Trombiculidae</taxon>
        <taxon>Leptotrombidium</taxon>
    </lineage>
</organism>
<dbReference type="FunFam" id="1.10.340.70:FF:000001">
    <property type="entry name" value="Retrovirus-related Pol polyprotein from transposon gypsy-like Protein"/>
    <property type="match status" value="1"/>
</dbReference>
<gene>
    <name evidence="6" type="ORF">B4U80_02896</name>
</gene>
<dbReference type="InterPro" id="IPR041577">
    <property type="entry name" value="RT_RNaseH_2"/>
</dbReference>
<feature type="non-terminal residue" evidence="6">
    <location>
        <position position="1047"/>
    </location>
</feature>